<dbReference type="EMBL" id="CABBZR010000002">
    <property type="protein sequence ID" value="VSJ51151.1"/>
    <property type="molecule type" value="Genomic_DNA"/>
</dbReference>
<dbReference type="Proteomes" id="UP000358702">
    <property type="component" value="Unassembled WGS sequence"/>
</dbReference>
<evidence type="ECO:0000313" key="26">
    <source>
        <dbReference type="EMBL" id="VOG84320.1"/>
    </source>
</evidence>
<proteinExistence type="predicted"/>
<evidence type="ECO:0000313" key="24">
    <source>
        <dbReference type="EMBL" id="VNB54543.1"/>
    </source>
</evidence>
<evidence type="ECO:0000313" key="15">
    <source>
        <dbReference type="EMBL" id="MTV86295.1"/>
    </source>
</evidence>
<evidence type="ECO:0000313" key="47">
    <source>
        <dbReference type="Proteomes" id="UP000314170"/>
    </source>
</evidence>
<dbReference type="EMBL" id="WNIA01000001">
    <property type="protein sequence ID" value="MTV97595.1"/>
    <property type="molecule type" value="Genomic_DNA"/>
</dbReference>
<dbReference type="InterPro" id="IPR046335">
    <property type="entry name" value="LacI/GalR-like_sensor"/>
</dbReference>
<evidence type="ECO:0000313" key="29">
    <source>
        <dbReference type="EMBL" id="VSJ51151.1"/>
    </source>
</evidence>
<evidence type="ECO:0000313" key="53">
    <source>
        <dbReference type="Proteomes" id="UP000467349"/>
    </source>
</evidence>
<evidence type="ECO:0000313" key="49">
    <source>
        <dbReference type="Proteomes" id="UP000320896"/>
    </source>
</evidence>
<evidence type="ECO:0000313" key="10">
    <source>
        <dbReference type="EMBL" id="CNZ94574.1"/>
    </source>
</evidence>
<evidence type="ECO:0000313" key="54">
    <source>
        <dbReference type="Proteomes" id="UP000469505"/>
    </source>
</evidence>
<evidence type="ECO:0000313" key="14">
    <source>
        <dbReference type="EMBL" id="MTV76079.1"/>
    </source>
</evidence>
<dbReference type="Proteomes" id="UP000048507">
    <property type="component" value="Unassembled WGS sequence"/>
</dbReference>
<evidence type="ECO:0000256" key="1">
    <source>
        <dbReference type="ARBA" id="ARBA00023015"/>
    </source>
</evidence>
<reference evidence="33 34" key="1">
    <citation type="submission" date="2015-03" db="EMBL/GenBank/DDBJ databases">
        <authorList>
            <consortium name="Pathogen Informatics"/>
            <person name="Murphy D."/>
        </authorList>
    </citation>
    <scope>NUCLEOTIDE SEQUENCE [LARGE SCALE GENOMIC DNA]</scope>
    <source>
        <strain evidence="9 37">0310</strain>
        <strain evidence="10 35">SMRU1414</strain>
        <strain evidence="8 36">SMRU1873</strain>
        <strain evidence="6">SMRU328</strain>
        <strain evidence="5">SMRU51</strain>
        <strain evidence="7 33">SMRU975</strain>
        <strain evidence="34 38">type strain: N</strain>
    </source>
</reference>
<dbReference type="InterPro" id="IPR000843">
    <property type="entry name" value="HTH_LacI"/>
</dbReference>
<dbReference type="OrthoDB" id="9796186at2"/>
<evidence type="ECO:0000313" key="44">
    <source>
        <dbReference type="Proteomes" id="UP000311674"/>
    </source>
</evidence>
<dbReference type="InterPro" id="IPR028082">
    <property type="entry name" value="Peripla_BP_I"/>
</dbReference>
<dbReference type="Gene3D" id="3.40.50.2300">
    <property type="match status" value="2"/>
</dbReference>
<dbReference type="Proteomes" id="UP000318940">
    <property type="component" value="Unassembled WGS sequence"/>
</dbReference>
<evidence type="ECO:0000313" key="42">
    <source>
        <dbReference type="Proteomes" id="UP000310997"/>
    </source>
</evidence>
<evidence type="ECO:0000313" key="16">
    <source>
        <dbReference type="EMBL" id="MTV89126.1"/>
    </source>
</evidence>
<dbReference type="Proteomes" id="UP000476212">
    <property type="component" value="Unassembled WGS sequence"/>
</dbReference>
<dbReference type="Proteomes" id="UP000310818">
    <property type="component" value="Unassembled WGS sequence"/>
</dbReference>
<dbReference type="Proteomes" id="UP000310997">
    <property type="component" value="Unassembled WGS sequence"/>
</dbReference>
<evidence type="ECO:0000313" key="22">
    <source>
        <dbReference type="EMBL" id="VKB69256.1"/>
    </source>
</evidence>
<evidence type="ECO:0000313" key="27">
    <source>
        <dbReference type="EMBL" id="VQD07598.1"/>
    </source>
</evidence>
<dbReference type="EMBL" id="JAVPGZ010000164">
    <property type="protein sequence ID" value="MDS8038042.1"/>
    <property type="molecule type" value="Genomic_DNA"/>
</dbReference>
<dbReference type="PANTHER" id="PTHR30146:SF109">
    <property type="entry name" value="HTH-TYPE TRANSCRIPTIONAL REGULATOR GALS"/>
    <property type="match status" value="1"/>
</dbReference>
<dbReference type="Proteomes" id="UP000042512">
    <property type="component" value="Unassembled WGS sequence"/>
</dbReference>
<evidence type="ECO:0000313" key="32">
    <source>
        <dbReference type="EMBL" id="VTH30649.1"/>
    </source>
</evidence>
<keyword evidence="3" id="KW-0804">Transcription</keyword>
<dbReference type="Proteomes" id="UP000042967">
    <property type="component" value="Unassembled WGS sequence"/>
</dbReference>
<dbReference type="GO" id="GO:0000976">
    <property type="term" value="F:transcription cis-regulatory region binding"/>
    <property type="evidence" value="ECO:0007669"/>
    <property type="project" value="TreeGrafter"/>
</dbReference>
<dbReference type="Proteomes" id="UP000320896">
    <property type="component" value="Unassembled WGS sequence"/>
</dbReference>
<evidence type="ECO:0000313" key="51">
    <source>
        <dbReference type="Proteomes" id="UP000405447"/>
    </source>
</evidence>
<dbReference type="EMBL" id="WNHN01000004">
    <property type="protein sequence ID" value="MTV76079.1"/>
    <property type="molecule type" value="Genomic_DNA"/>
</dbReference>
<evidence type="ECO:0000313" key="50">
    <source>
        <dbReference type="Proteomes" id="UP000358702"/>
    </source>
</evidence>
<evidence type="ECO:0000313" key="31">
    <source>
        <dbReference type="EMBL" id="VTE38278.1"/>
    </source>
</evidence>
<evidence type="ECO:0000313" key="48">
    <source>
        <dbReference type="Proteomes" id="UP000318940"/>
    </source>
</evidence>
<dbReference type="Proteomes" id="UP001184693">
    <property type="component" value="Unassembled WGS sequence"/>
</dbReference>
<dbReference type="PROSITE" id="PS50932">
    <property type="entry name" value="HTH_LACI_2"/>
    <property type="match status" value="1"/>
</dbReference>
<dbReference type="EMBL" id="CABCSJ010000003">
    <property type="protein sequence ID" value="VST66183.1"/>
    <property type="molecule type" value="Genomic_DNA"/>
</dbReference>
<dbReference type="Proteomes" id="UP000290138">
    <property type="component" value="Chromosome"/>
</dbReference>
<evidence type="ECO:0000313" key="8">
    <source>
        <dbReference type="EMBL" id="CJA28141.1"/>
    </source>
</evidence>
<dbReference type="EMBL" id="WNHX01000005">
    <property type="protein sequence ID" value="MTV86295.1"/>
    <property type="molecule type" value="Genomic_DNA"/>
</dbReference>
<keyword evidence="1" id="KW-0805">Transcription regulation</keyword>
<dbReference type="EMBL" id="CAAXWD010000006">
    <property type="protein sequence ID" value="VQD07598.1"/>
    <property type="molecule type" value="Genomic_DNA"/>
</dbReference>
<keyword evidence="2 11" id="KW-0238">DNA-binding</keyword>
<evidence type="ECO:0000313" key="57">
    <source>
        <dbReference type="Proteomes" id="UP000490982"/>
    </source>
</evidence>
<evidence type="ECO:0000313" key="7">
    <source>
        <dbReference type="EMBL" id="CIY68210.1"/>
    </source>
</evidence>
<dbReference type="Proteomes" id="UP000314107">
    <property type="component" value="Unassembled WGS sequence"/>
</dbReference>
<dbReference type="EMBL" id="WNHU01000001">
    <property type="protein sequence ID" value="MTV42128.1"/>
    <property type="molecule type" value="Genomic_DNA"/>
</dbReference>
<evidence type="ECO:0000313" key="55">
    <source>
        <dbReference type="Proteomes" id="UP000474228"/>
    </source>
</evidence>
<evidence type="ECO:0000313" key="21">
    <source>
        <dbReference type="EMBL" id="VFI32943.1"/>
    </source>
</evidence>
<evidence type="ECO:0000313" key="34">
    <source>
        <dbReference type="Proteomes" id="UP000042745"/>
    </source>
</evidence>
<dbReference type="PANTHER" id="PTHR30146">
    <property type="entry name" value="LACI-RELATED TRANSCRIPTIONAL REPRESSOR"/>
    <property type="match status" value="1"/>
</dbReference>
<dbReference type="Proteomes" id="UP000311674">
    <property type="component" value="Unassembled WGS sequence"/>
</dbReference>
<dbReference type="Proteomes" id="UP000314170">
    <property type="component" value="Unassembled WGS sequence"/>
</dbReference>
<dbReference type="Proteomes" id="UP000310822">
    <property type="component" value="Unassembled WGS sequence"/>
</dbReference>
<evidence type="ECO:0000313" key="40">
    <source>
        <dbReference type="Proteomes" id="UP000310818"/>
    </source>
</evidence>
<dbReference type="Proteomes" id="UP000469505">
    <property type="component" value="Unassembled WGS sequence"/>
</dbReference>
<evidence type="ECO:0000259" key="4">
    <source>
        <dbReference type="PROSITE" id="PS50932"/>
    </source>
</evidence>
<evidence type="ECO:0000313" key="30">
    <source>
        <dbReference type="EMBL" id="VST66183.1"/>
    </source>
</evidence>
<evidence type="ECO:0000313" key="45">
    <source>
        <dbReference type="Proteomes" id="UP000312530"/>
    </source>
</evidence>
<dbReference type="Proteomes" id="UP000045541">
    <property type="component" value="Unassembled WGS sequence"/>
</dbReference>
<dbReference type="EMBL" id="WNHJ01000033">
    <property type="protein sequence ID" value="MTV63410.1"/>
    <property type="molecule type" value="Genomic_DNA"/>
</dbReference>
<dbReference type="EMBL" id="CKTV01000002">
    <property type="protein sequence ID" value="CJA28141.1"/>
    <property type="molecule type" value="Genomic_DNA"/>
</dbReference>
<dbReference type="EMBL" id="CABBMN010000008">
    <property type="protein sequence ID" value="VSC31424.1"/>
    <property type="molecule type" value="Genomic_DNA"/>
</dbReference>
<evidence type="ECO:0000313" key="5">
    <source>
        <dbReference type="EMBL" id="CEX61844.1"/>
    </source>
</evidence>
<dbReference type="EMBL" id="WNIB01000003">
    <property type="protein sequence ID" value="MTV89126.1"/>
    <property type="molecule type" value="Genomic_DNA"/>
</dbReference>
<dbReference type="EMBL" id="WNHS01000017">
    <property type="protein sequence ID" value="MTW24325.1"/>
    <property type="molecule type" value="Genomic_DNA"/>
</dbReference>
<dbReference type="SMART" id="SM00354">
    <property type="entry name" value="HTH_LACI"/>
    <property type="match status" value="1"/>
</dbReference>
<dbReference type="OMA" id="CSEEMTV"/>
<dbReference type="EMBL" id="CMWB01000042">
    <property type="protein sequence ID" value="CKJ28625.1"/>
    <property type="molecule type" value="Genomic_DNA"/>
</dbReference>
<dbReference type="EMBL" id="CABDLL010000006">
    <property type="protein sequence ID" value="VTE38278.1"/>
    <property type="molecule type" value="Genomic_DNA"/>
</dbReference>
<evidence type="ECO:0000313" key="9">
    <source>
        <dbReference type="EMBL" id="CKJ28625.1"/>
    </source>
</evidence>
<reference evidence="39 40" key="2">
    <citation type="submission" date="2019-04" db="EMBL/GenBank/DDBJ databases">
        <authorList>
            <consortium name="Pathogen Informatics"/>
        </authorList>
    </citation>
    <scope>NUCLEOTIDE SEQUENCE [LARGE SCALE GENOMIC DNA]</scope>
    <source>
        <strain evidence="21">GPS_HK_21-sc-2296565</strain>
        <strain evidence="32 46">GPSC129</strain>
        <strain evidence="28 44">GPSC148</strain>
        <strain evidence="22 50">GPSC21</strain>
        <strain evidence="25 40">GPSC211</strain>
        <strain evidence="27 39">GPSC22</strain>
        <strain evidence="29 47">GPSC38</strain>
        <strain evidence="43 45">GPSC47</strain>
        <strain evidence="30 51">GPSC535</strain>
        <strain evidence="24 41">GPSC54</strain>
        <strain evidence="31 42">GPSC559</strain>
    </source>
</reference>
<reference evidence="52 53" key="4">
    <citation type="submission" date="2019-11" db="EMBL/GenBank/DDBJ databases">
        <title>Growth characteristics of pneumococcus vary with the chemical composition of the capsule and with environmental conditions.</title>
        <authorList>
            <person name="Tothpal A."/>
            <person name="Desobry K."/>
            <person name="Joshi S."/>
            <person name="Wyllie A.L."/>
            <person name="Weinberger D.M."/>
        </authorList>
    </citation>
    <scope>NUCLEOTIDE SEQUENCE [LARGE SCALE GENOMIC DNA]</scope>
    <source>
        <strain evidence="12">Pnumococcus09N</strain>
        <strain evidence="53">pnumococcus09N</strain>
        <strain evidence="14">Pnumococcus10A</strain>
        <strain evidence="56">pnumococcus15C</strain>
        <strain evidence="16">Pnumococcus15C</strain>
        <strain evidence="17">Pnumococcus19F</strain>
        <strain evidence="52">pnumococcus19F</strain>
        <strain evidence="55">pnumococcus22F</strain>
        <strain evidence="13">Pnumococcus22F</strain>
        <strain evidence="18">Pnumococcus23A</strain>
        <strain evidence="57">pnumococcus23A</strain>
        <strain evidence="54">pnumococcus35B</strain>
        <strain evidence="15">Pnumococcus35B</strain>
    </source>
</reference>
<dbReference type="AlphaFoldDB" id="A0A062WT46"/>
<evidence type="ECO:0000313" key="28">
    <source>
        <dbReference type="EMBL" id="VSC31424.1"/>
    </source>
</evidence>
<evidence type="ECO:0000313" key="23">
    <source>
        <dbReference type="EMBL" id="VMC96003.1"/>
    </source>
</evidence>
<evidence type="ECO:0000313" key="25">
    <source>
        <dbReference type="EMBL" id="VNG99211.1"/>
    </source>
</evidence>
<dbReference type="EMBL" id="CQVU01000002">
    <property type="protein sequence ID" value="CNZ94574.1"/>
    <property type="molecule type" value="Genomic_DNA"/>
</dbReference>
<evidence type="ECO:0000313" key="52">
    <source>
        <dbReference type="Proteomes" id="UP000437160"/>
    </source>
</evidence>
<name>A0A062WT46_STREE</name>
<evidence type="ECO:0000313" key="13">
    <source>
        <dbReference type="EMBL" id="MTV63410.1"/>
    </source>
</evidence>
<organism evidence="5 38">
    <name type="scientific">Streptococcus pneumoniae</name>
    <dbReference type="NCBI Taxonomy" id="1313"/>
    <lineage>
        <taxon>Bacteria</taxon>
        <taxon>Bacillati</taxon>
        <taxon>Bacillota</taxon>
        <taxon>Bacilli</taxon>
        <taxon>Lactobacillales</taxon>
        <taxon>Streptococcaceae</taxon>
        <taxon>Streptococcus</taxon>
    </lineage>
</organism>
<dbReference type="GeneID" id="45218926"/>
<reference evidence="48 49" key="3">
    <citation type="submission" date="2019-07" db="EMBL/GenBank/DDBJ databases">
        <authorList>
            <person name="Mohale T."/>
        </authorList>
    </citation>
    <scope>NUCLEOTIDE SEQUENCE [LARGE SCALE GENOMIC DNA]</scope>
    <source>
        <strain evidence="20 49">NTPn 126</strain>
        <strain evidence="19 48">NTPn 189</strain>
    </source>
</reference>
<dbReference type="SUPFAM" id="SSF47413">
    <property type="entry name" value="lambda repressor-like DNA-binding domains"/>
    <property type="match status" value="1"/>
</dbReference>
<sequence>MKNINGKKVTIYDIARLSGFSPKTVSRVINGGVNVKEETYQAIQKVIEELSYIPNAYAKNLTKKEAINILISVKKIDSFPLIWFHTLLDKVLRTCKEFGVNAIVEYFGEEDTISNSIISSTGSLVDGVIVFYESVDDIRIQYLKKNHMPFLVFGESQTSGVVYVSNNNFQATYDMMKAVTEEKFKNMWLLMGGESHVNKDRERGVRSFLNDKNYFMDLKVIYGLSTIDSVYSYAMQHLTTQNYPDIIFVSGDEKVQGLIRACYEKGILIPDDISIIGFDNIPISQYYTPALSTIAPNYVKLAKEMIEGVLAIIKGESVTSVEVSPKFVRRQSF</sequence>
<evidence type="ECO:0000313" key="36">
    <source>
        <dbReference type="Proteomes" id="UP000043005"/>
    </source>
</evidence>
<evidence type="ECO:0000313" key="20">
    <source>
        <dbReference type="EMBL" id="TVW83225.1"/>
    </source>
</evidence>
<evidence type="ECO:0000313" key="18">
    <source>
        <dbReference type="EMBL" id="MTW24325.1"/>
    </source>
</evidence>
<evidence type="ECO:0000313" key="37">
    <source>
        <dbReference type="Proteomes" id="UP000045541"/>
    </source>
</evidence>
<evidence type="ECO:0000313" key="39">
    <source>
        <dbReference type="Proteomes" id="UP000298847"/>
    </source>
</evidence>
<dbReference type="EMBL" id="VMWH01000124">
    <property type="protein sequence ID" value="TVW83225.1"/>
    <property type="molecule type" value="Genomic_DNA"/>
</dbReference>
<evidence type="ECO:0000256" key="2">
    <source>
        <dbReference type="ARBA" id="ARBA00023125"/>
    </source>
</evidence>
<evidence type="ECO:0000313" key="11">
    <source>
        <dbReference type="EMBL" id="MDS8038042.1"/>
    </source>
</evidence>
<evidence type="ECO:0000313" key="6">
    <source>
        <dbReference type="EMBL" id="CIS29345.1"/>
    </source>
</evidence>
<evidence type="ECO:0000313" key="41">
    <source>
        <dbReference type="Proteomes" id="UP000310822"/>
    </source>
</evidence>
<dbReference type="CDD" id="cd06267">
    <property type="entry name" value="PBP1_LacI_sugar_binding-like"/>
    <property type="match status" value="1"/>
</dbReference>
<evidence type="ECO:0000313" key="19">
    <source>
        <dbReference type="EMBL" id="TVW22601.1"/>
    </source>
</evidence>
<dbReference type="SMR" id="A0A062WT46"/>
<evidence type="ECO:0000313" key="17">
    <source>
        <dbReference type="EMBL" id="MTV97595.1"/>
    </source>
</evidence>
<dbReference type="Proteomes" id="UP000405447">
    <property type="component" value="Unassembled WGS sequence"/>
</dbReference>
<evidence type="ECO:0000313" key="46">
    <source>
        <dbReference type="Proteomes" id="UP000314107"/>
    </source>
</evidence>
<dbReference type="GO" id="GO:0003700">
    <property type="term" value="F:DNA-binding transcription factor activity"/>
    <property type="evidence" value="ECO:0007669"/>
    <property type="project" value="TreeGrafter"/>
</dbReference>
<dbReference type="SUPFAM" id="SSF53822">
    <property type="entry name" value="Periplasmic binding protein-like I"/>
    <property type="match status" value="1"/>
</dbReference>
<dbReference type="Proteomes" id="UP000042745">
    <property type="component" value="Unassembled WGS sequence"/>
</dbReference>
<dbReference type="EMBL" id="CAAQRO010000009">
    <property type="protein sequence ID" value="VMC96003.1"/>
    <property type="molecule type" value="Genomic_DNA"/>
</dbReference>
<evidence type="ECO:0000256" key="3">
    <source>
        <dbReference type="ARBA" id="ARBA00023163"/>
    </source>
</evidence>
<dbReference type="EMBL" id="CAASRX010000005">
    <property type="protein sequence ID" value="VNG99211.1"/>
    <property type="molecule type" value="Genomic_DNA"/>
</dbReference>
<reference evidence="11" key="5">
    <citation type="submission" date="2023-06" db="EMBL/GenBank/DDBJ databases">
        <title>PCVPA Blantyre Malawi Pneumococcal carriage surveillance isolates.</title>
        <authorList>
            <person name="Obolski U."/>
            <person name="Swarthout T.D."/>
            <person name="Kalizang'Oma A."/>
            <person name="Mwalukomo T.S."/>
            <person name="Cave R."/>
            <person name="Brown C."/>
            <person name="Cornick J."/>
            <person name="Kamng'Ona A."/>
            <person name="Msefula J."/>
            <person name="French N."/>
            <person name="Hyderman R."/>
        </authorList>
    </citation>
    <scope>NUCLEOTIDE SEQUENCE</scope>
    <source>
        <strain evidence="11">BVY8TH</strain>
    </source>
</reference>
<dbReference type="Proteomes" id="UP000437160">
    <property type="component" value="Unassembled WGS sequence"/>
</dbReference>
<dbReference type="Pfam" id="PF13377">
    <property type="entry name" value="Peripla_BP_3"/>
    <property type="match status" value="1"/>
</dbReference>
<dbReference type="EMBL" id="CKGU01000004">
    <property type="protein sequence ID" value="CIS29345.1"/>
    <property type="molecule type" value="Genomic_DNA"/>
</dbReference>
<evidence type="ECO:0000313" key="56">
    <source>
        <dbReference type="Proteomes" id="UP000476212"/>
    </source>
</evidence>
<evidence type="ECO:0000313" key="33">
    <source>
        <dbReference type="Proteomes" id="UP000042512"/>
    </source>
</evidence>
<dbReference type="CDD" id="cd01392">
    <property type="entry name" value="HTH_LacI"/>
    <property type="match status" value="1"/>
</dbReference>
<feature type="domain" description="HTH lacI-type" evidence="4">
    <location>
        <begin position="9"/>
        <end position="63"/>
    </location>
</feature>
<protein>
    <submittedName>
        <fullName evidence="5">Catabolite control protein</fullName>
    </submittedName>
    <submittedName>
        <fullName evidence="11">LacI family DNA-binding transcriptional regulator</fullName>
    </submittedName>
    <submittedName>
        <fullName evidence="19">LacI family transcriptional regulator</fullName>
    </submittedName>
</protein>
<dbReference type="Proteomes" id="UP000729182">
    <property type="component" value="Unassembled WGS sequence"/>
</dbReference>
<dbReference type="Proteomes" id="UP000311381">
    <property type="component" value="Unassembled WGS sequence"/>
</dbReference>
<evidence type="ECO:0000313" key="12">
    <source>
        <dbReference type="EMBL" id="MTV42128.1"/>
    </source>
</evidence>
<dbReference type="EMBL" id="CAANCB010000008">
    <property type="protein sequence ID" value="VKB69256.1"/>
    <property type="molecule type" value="Genomic_DNA"/>
</dbReference>
<dbReference type="EMBL" id="CKRE01000002">
    <property type="protein sequence ID" value="CIY68210.1"/>
    <property type="molecule type" value="Genomic_DNA"/>
</dbReference>
<dbReference type="EMBL" id="VMVH01000272">
    <property type="protein sequence ID" value="TVW22601.1"/>
    <property type="molecule type" value="Genomic_DNA"/>
</dbReference>
<dbReference type="EMBL" id="CABDQT010000012">
    <property type="protein sequence ID" value="VTH30649.1"/>
    <property type="molecule type" value="Genomic_DNA"/>
</dbReference>
<dbReference type="InterPro" id="IPR010982">
    <property type="entry name" value="Lambda_DNA-bd_dom_sf"/>
</dbReference>
<dbReference type="EMBL" id="LR216058">
    <property type="protein sequence ID" value="VFI32943.1"/>
    <property type="molecule type" value="Genomic_DNA"/>
</dbReference>
<evidence type="ECO:0000313" key="35">
    <source>
        <dbReference type="Proteomes" id="UP000042967"/>
    </source>
</evidence>
<dbReference type="RefSeq" id="WP_000789949.1">
    <property type="nucleotide sequence ID" value="NZ_AP017971.1"/>
</dbReference>
<evidence type="ECO:0000313" key="43">
    <source>
        <dbReference type="Proteomes" id="UP000311381"/>
    </source>
</evidence>
<evidence type="ECO:0000313" key="38">
    <source>
        <dbReference type="Proteomes" id="UP000048507"/>
    </source>
</evidence>
<dbReference type="Proteomes" id="UP000474228">
    <property type="component" value="Unassembled WGS sequence"/>
</dbReference>
<dbReference type="Pfam" id="PF00356">
    <property type="entry name" value="LacI"/>
    <property type="match status" value="1"/>
</dbReference>
<dbReference type="Proteomes" id="UP000043005">
    <property type="component" value="Unassembled WGS sequence"/>
</dbReference>
<dbReference type="Proteomes" id="UP000298847">
    <property type="component" value="Unassembled WGS sequence"/>
</dbReference>
<dbReference type="EMBL" id="CFFA01000002">
    <property type="protein sequence ID" value="CEX61844.1"/>
    <property type="molecule type" value="Genomic_DNA"/>
</dbReference>
<dbReference type="Proteomes" id="UP000467349">
    <property type="component" value="Unassembled WGS sequence"/>
</dbReference>
<accession>A0A062WT46</accession>
<dbReference type="EMBL" id="CAASIK010000007">
    <property type="protein sequence ID" value="VNB54543.1"/>
    <property type="molecule type" value="Genomic_DNA"/>
</dbReference>
<dbReference type="Proteomes" id="UP000312530">
    <property type="component" value="Unassembled WGS sequence"/>
</dbReference>
<dbReference type="Proteomes" id="UP000490982">
    <property type="component" value="Unassembled WGS sequence"/>
</dbReference>
<dbReference type="Gene3D" id="1.10.260.40">
    <property type="entry name" value="lambda repressor-like DNA-binding domains"/>
    <property type="match status" value="1"/>
</dbReference>
<dbReference type="EMBL" id="CAAULE010000016">
    <property type="protein sequence ID" value="VOG84320.1"/>
    <property type="molecule type" value="Genomic_DNA"/>
</dbReference>
<gene>
    <name evidence="5" type="primary">ccpA_1</name>
    <name evidence="9" type="synonym">ccpA_2</name>
    <name evidence="20" type="ORF">AZJ70_09360</name>
    <name evidence="19" type="ORF">AZK02_12140</name>
    <name evidence="5" type="ORF">ERS019209_00303</name>
    <name evidence="6" type="ORF">ERS019486_00455</name>
    <name evidence="7" type="ORF">ERS020485_00210</name>
    <name evidence="10" type="ORF">ERS020924_00408</name>
    <name evidence="8" type="ORF">ERS021383_00165</name>
    <name evidence="9" type="ORF">ERS096071_01847</name>
    <name evidence="14" type="ORF">GM535_01880</name>
    <name evidence="17" type="ORF">GM536_00375</name>
    <name evidence="18" type="ORF">GM537_05550</name>
    <name evidence="13" type="ORF">GM539_08410</name>
    <name evidence="15" type="ORF">GM543_01790</name>
    <name evidence="16" type="ORF">GM544_01085</name>
    <name evidence="12" type="ORF">GM545_00390</name>
    <name evidence="11" type="ORF">RLG82_03215</name>
    <name evidence="29" type="ORF">SAMEA104154639_00497</name>
    <name evidence="23" type="ORF">SAMEA2627268_01381</name>
    <name evidence="26" type="ORF">SAMEA2696453_01723</name>
    <name evidence="24" type="ORF">SAMEA2783718_01303</name>
    <name evidence="32" type="ORF">SAMEA3171064_01210</name>
    <name evidence="25" type="ORF">SAMEA3353485_00608</name>
    <name evidence="22" type="ORF">SAMEA3353631_01541</name>
    <name evidence="27" type="ORF">SAMEA3354366_01838</name>
    <name evidence="30" type="ORF">SAMEA3389245_00963</name>
    <name evidence="28" type="ORF">SAMEA3390019_01108</name>
    <name evidence="21" type="ORF">SAMEA3431391_01684</name>
    <name evidence="31" type="ORF">SAMEA4038883_00972</name>
</gene>